<evidence type="ECO:0000313" key="3">
    <source>
        <dbReference type="Proteomes" id="UP000245845"/>
    </source>
</evidence>
<keyword evidence="3" id="KW-1185">Reference proteome</keyword>
<feature type="transmembrane region" description="Helical" evidence="1">
    <location>
        <begin position="51"/>
        <end position="72"/>
    </location>
</feature>
<sequence length="125" mass="13770">MKKRSTFLKVVSIILIVFGALGLLSGIFSIAMRGTFEQTYAAMGIDVPSTFSYILTIVGAAIIIISGIMGVMYKSKQSVLIMAVILAAYYIANIIYSSVTVGFSYLNLVGLLWPILYFWGWYQSN</sequence>
<evidence type="ECO:0000256" key="1">
    <source>
        <dbReference type="SAM" id="Phobius"/>
    </source>
</evidence>
<evidence type="ECO:0000313" key="2">
    <source>
        <dbReference type="EMBL" id="PWJ19068.1"/>
    </source>
</evidence>
<protein>
    <recommendedName>
        <fullName evidence="4">DUF4064 domain-containing protein</fullName>
    </recommendedName>
</protein>
<proteinExistence type="predicted"/>
<organism evidence="2 3">
    <name type="scientific">Faecalicatena orotica</name>
    <dbReference type="NCBI Taxonomy" id="1544"/>
    <lineage>
        <taxon>Bacteria</taxon>
        <taxon>Bacillati</taxon>
        <taxon>Bacillota</taxon>
        <taxon>Clostridia</taxon>
        <taxon>Lachnospirales</taxon>
        <taxon>Lachnospiraceae</taxon>
        <taxon>Faecalicatena</taxon>
    </lineage>
</organism>
<dbReference type="OrthoDB" id="2051156at2"/>
<dbReference type="AlphaFoldDB" id="A0A2Y9BMD5"/>
<keyword evidence="1" id="KW-1133">Transmembrane helix</keyword>
<feature type="transmembrane region" description="Helical" evidence="1">
    <location>
        <begin position="7"/>
        <end position="31"/>
    </location>
</feature>
<gene>
    <name evidence="2" type="ORF">A8806_12430</name>
</gene>
<comment type="caution">
    <text evidence="2">The sequence shown here is derived from an EMBL/GenBank/DDBJ whole genome shotgun (WGS) entry which is preliminary data.</text>
</comment>
<name>A0A2Y9BMD5_9FIRM</name>
<feature type="transmembrane region" description="Helical" evidence="1">
    <location>
        <begin position="79"/>
        <end position="96"/>
    </location>
</feature>
<feature type="transmembrane region" description="Helical" evidence="1">
    <location>
        <begin position="102"/>
        <end position="122"/>
    </location>
</feature>
<accession>A0A2Y9BMD5</accession>
<dbReference type="RefSeq" id="WP_109733929.1">
    <property type="nucleotide sequence ID" value="NZ_BAAACK010000028.1"/>
</dbReference>
<dbReference type="Proteomes" id="UP000245845">
    <property type="component" value="Unassembled WGS sequence"/>
</dbReference>
<evidence type="ECO:0008006" key="4">
    <source>
        <dbReference type="Google" id="ProtNLM"/>
    </source>
</evidence>
<dbReference type="EMBL" id="QGDL01000024">
    <property type="protein sequence ID" value="PWJ19068.1"/>
    <property type="molecule type" value="Genomic_DNA"/>
</dbReference>
<keyword evidence="1" id="KW-0812">Transmembrane</keyword>
<reference evidence="2 3" key="1">
    <citation type="submission" date="2018-05" db="EMBL/GenBank/DDBJ databases">
        <title>The Hungate 1000. A catalogue of reference genomes from the rumen microbiome.</title>
        <authorList>
            <person name="Kelly W."/>
        </authorList>
    </citation>
    <scope>NUCLEOTIDE SEQUENCE [LARGE SCALE GENOMIC DNA]</scope>
    <source>
        <strain evidence="2 3">NLAE-zl-C242</strain>
    </source>
</reference>
<keyword evidence="1" id="KW-0472">Membrane</keyword>